<evidence type="ECO:0008006" key="3">
    <source>
        <dbReference type="Google" id="ProtNLM"/>
    </source>
</evidence>
<reference evidence="2" key="1">
    <citation type="submission" date="2017-03" db="EMBL/GenBank/DDBJ databases">
        <authorList>
            <person name="Rodrigo-Torres L."/>
            <person name="Arahal R.D."/>
            <person name="Lucena T."/>
        </authorList>
    </citation>
    <scope>NUCLEOTIDE SEQUENCE [LARGE SCALE GENOMIC DNA]</scope>
    <source>
        <strain evidence="2">CECT 8411</strain>
    </source>
</reference>
<evidence type="ECO:0000313" key="1">
    <source>
        <dbReference type="EMBL" id="SLN39675.1"/>
    </source>
</evidence>
<dbReference type="Gene3D" id="3.40.50.1860">
    <property type="match status" value="1"/>
</dbReference>
<organism evidence="1 2">
    <name type="scientific">Ruegeria meonggei</name>
    <dbReference type="NCBI Taxonomy" id="1446476"/>
    <lineage>
        <taxon>Bacteria</taxon>
        <taxon>Pseudomonadati</taxon>
        <taxon>Pseudomonadota</taxon>
        <taxon>Alphaproteobacteria</taxon>
        <taxon>Rhodobacterales</taxon>
        <taxon>Roseobacteraceae</taxon>
        <taxon>Ruegeria</taxon>
    </lineage>
</organism>
<evidence type="ECO:0000313" key="2">
    <source>
        <dbReference type="Proteomes" id="UP000193778"/>
    </source>
</evidence>
<keyword evidence="2" id="KW-1185">Reference proteome</keyword>
<accession>A0A1X6Z3I7</accession>
<dbReference type="OrthoDB" id="5465390at2"/>
<sequence>MPIYQGGQNICGASIGVLCLESYFPKPPGHIKNPSSLPFPVLYEMIDGVTVPTLLNNPTPELLTPFIEGAKRLEAEGVRAITGSCGFLALFQRELAAAVSVPVFASSLIQVPLAYHMTGASAPVGVLTADASALTPQHFEGVGAAGVPVAVKGLEGTSEFAEVILRNARTRMDTDLIEAEVLDAARSLMLEAPDIRSLVLECTDLPPYAACLQEELQLPVFDLTTLAHMAHSVAARVQYSGMMPWQR</sequence>
<dbReference type="GO" id="GO:0016855">
    <property type="term" value="F:racemase and epimerase activity, acting on amino acids and derivatives"/>
    <property type="evidence" value="ECO:0007669"/>
    <property type="project" value="InterPro"/>
</dbReference>
<name>A0A1X6Z3I7_9RHOB</name>
<dbReference type="AlphaFoldDB" id="A0A1X6Z3I7"/>
<dbReference type="RefSeq" id="WP_085822302.1">
    <property type="nucleotide sequence ID" value="NZ_FWFP01000004.1"/>
</dbReference>
<dbReference type="InterPro" id="IPR001920">
    <property type="entry name" value="Asp/Glu_race"/>
</dbReference>
<dbReference type="NCBIfam" id="NF005679">
    <property type="entry name" value="PRK07475.1"/>
    <property type="match status" value="1"/>
</dbReference>
<dbReference type="Proteomes" id="UP000193778">
    <property type="component" value="Unassembled WGS sequence"/>
</dbReference>
<proteinExistence type="predicted"/>
<dbReference type="EMBL" id="FWFP01000004">
    <property type="protein sequence ID" value="SLN39675.1"/>
    <property type="molecule type" value="Genomic_DNA"/>
</dbReference>
<protein>
    <recommendedName>
        <fullName evidence="3">Aspartate/glutamate racemase family protein</fullName>
    </recommendedName>
</protein>
<gene>
    <name evidence="1" type="ORF">RUM8411_01778</name>
</gene>